<name>A0A1G9RQP3_9BACT</name>
<dbReference type="GO" id="GO:0005829">
    <property type="term" value="C:cytosol"/>
    <property type="evidence" value="ECO:0007669"/>
    <property type="project" value="TreeGrafter"/>
</dbReference>
<gene>
    <name evidence="4" type="ORF">SAMN04488090_2995</name>
</gene>
<keyword evidence="4" id="KW-0269">Exonuclease</keyword>
<dbReference type="InterPro" id="IPR013520">
    <property type="entry name" value="Ribonucl_H"/>
</dbReference>
<dbReference type="NCBIfam" id="TIGR00573">
    <property type="entry name" value="dnaq"/>
    <property type="match status" value="1"/>
</dbReference>
<dbReference type="AlphaFoldDB" id="A0A1G9RQP3"/>
<feature type="domain" description="Exonuclease" evidence="3">
    <location>
        <begin position="13"/>
        <end position="178"/>
    </location>
</feature>
<dbReference type="SUPFAM" id="SSF53098">
    <property type="entry name" value="Ribonuclease H-like"/>
    <property type="match status" value="1"/>
</dbReference>
<protein>
    <submittedName>
        <fullName evidence="4">Exonuclease, DNA polymerase III, epsilon subunit family</fullName>
    </submittedName>
</protein>
<dbReference type="GO" id="GO:0008408">
    <property type="term" value="F:3'-5' exonuclease activity"/>
    <property type="evidence" value="ECO:0007669"/>
    <property type="project" value="TreeGrafter"/>
</dbReference>
<keyword evidence="4" id="KW-0540">Nuclease</keyword>
<evidence type="ECO:0000256" key="2">
    <source>
        <dbReference type="ARBA" id="ARBA00026073"/>
    </source>
</evidence>
<sequence>MEMNQEGPRHRRLYAIVDIETTGGIVTDSGITEVAIRLHNGLEIVDRYETLVNPERPIPPFIQGLTGINDEMVRDSPTFADVAAEIHRYLEGNIFVAHNVGFDYSFLKYHLSLAGIEFSAPRLCTVKLSRKIKPGHKSYSLGKLCNDLNITLNNRHRAAGDAEATAILFTRLLEWDSKGYTASQLRLPRSMQQPTENGQMVLFQA</sequence>
<dbReference type="SMART" id="SM00479">
    <property type="entry name" value="EXOIII"/>
    <property type="match status" value="1"/>
</dbReference>
<dbReference type="Pfam" id="PF00929">
    <property type="entry name" value="RNase_T"/>
    <property type="match status" value="1"/>
</dbReference>
<dbReference type="EMBL" id="FNGS01000005">
    <property type="protein sequence ID" value="SDM25506.1"/>
    <property type="molecule type" value="Genomic_DNA"/>
</dbReference>
<dbReference type="InterPro" id="IPR012337">
    <property type="entry name" value="RNaseH-like_sf"/>
</dbReference>
<evidence type="ECO:0000313" key="5">
    <source>
        <dbReference type="Proteomes" id="UP000198901"/>
    </source>
</evidence>
<dbReference type="PANTHER" id="PTHR30231:SF37">
    <property type="entry name" value="EXODEOXYRIBONUCLEASE 10"/>
    <property type="match status" value="1"/>
</dbReference>
<keyword evidence="5" id="KW-1185">Reference proteome</keyword>
<dbReference type="GO" id="GO:0045004">
    <property type="term" value="P:DNA replication proofreading"/>
    <property type="evidence" value="ECO:0007669"/>
    <property type="project" value="TreeGrafter"/>
</dbReference>
<dbReference type="STRING" id="563176.SAMN04488090_2995"/>
<dbReference type="CDD" id="cd06127">
    <property type="entry name" value="DEDDh"/>
    <property type="match status" value="1"/>
</dbReference>
<dbReference type="InterPro" id="IPR036397">
    <property type="entry name" value="RNaseH_sf"/>
</dbReference>
<comment type="function">
    <text evidence="1">DNA polymerase III is a complex, multichain enzyme responsible for most of the replicative synthesis in bacteria. The epsilon subunit contain the editing function and is a proofreading 3'-5' exonuclease.</text>
</comment>
<organism evidence="4 5">
    <name type="scientific">Siphonobacter aquaeclarae</name>
    <dbReference type="NCBI Taxonomy" id="563176"/>
    <lineage>
        <taxon>Bacteria</taxon>
        <taxon>Pseudomonadati</taxon>
        <taxon>Bacteroidota</taxon>
        <taxon>Cytophagia</taxon>
        <taxon>Cytophagales</taxon>
        <taxon>Cytophagaceae</taxon>
        <taxon>Siphonobacter</taxon>
    </lineage>
</organism>
<dbReference type="Proteomes" id="UP000198901">
    <property type="component" value="Unassembled WGS sequence"/>
</dbReference>
<evidence type="ECO:0000259" key="3">
    <source>
        <dbReference type="SMART" id="SM00479"/>
    </source>
</evidence>
<dbReference type="Gene3D" id="3.30.420.10">
    <property type="entry name" value="Ribonuclease H-like superfamily/Ribonuclease H"/>
    <property type="match status" value="1"/>
</dbReference>
<dbReference type="PANTHER" id="PTHR30231">
    <property type="entry name" value="DNA POLYMERASE III SUBUNIT EPSILON"/>
    <property type="match status" value="1"/>
</dbReference>
<reference evidence="4 5" key="1">
    <citation type="submission" date="2016-10" db="EMBL/GenBank/DDBJ databases">
        <authorList>
            <person name="de Groot N.N."/>
        </authorList>
    </citation>
    <scope>NUCLEOTIDE SEQUENCE [LARGE SCALE GENOMIC DNA]</scope>
    <source>
        <strain evidence="4 5">DSM 21668</strain>
    </source>
</reference>
<keyword evidence="4" id="KW-0378">Hydrolase</keyword>
<dbReference type="GO" id="GO:0003677">
    <property type="term" value="F:DNA binding"/>
    <property type="evidence" value="ECO:0007669"/>
    <property type="project" value="InterPro"/>
</dbReference>
<evidence type="ECO:0000313" key="4">
    <source>
        <dbReference type="EMBL" id="SDM25506.1"/>
    </source>
</evidence>
<comment type="subunit">
    <text evidence="2">DNA polymerase III contains a core (composed of alpha, epsilon and theta chains) that associates with a tau subunit. This core dimerizes to form the POLIII' complex. PolIII' associates with the gamma complex (composed of gamma, delta, delta', psi and chi chains) and with the beta chain to form the complete DNA polymerase III complex.</text>
</comment>
<dbReference type="GO" id="GO:0003887">
    <property type="term" value="F:DNA-directed DNA polymerase activity"/>
    <property type="evidence" value="ECO:0007669"/>
    <property type="project" value="InterPro"/>
</dbReference>
<proteinExistence type="predicted"/>
<dbReference type="FunFam" id="3.30.420.10:FF:000045">
    <property type="entry name" value="3'-5' exonuclease DinG"/>
    <property type="match status" value="1"/>
</dbReference>
<dbReference type="InterPro" id="IPR006054">
    <property type="entry name" value="DnaQ"/>
</dbReference>
<evidence type="ECO:0000256" key="1">
    <source>
        <dbReference type="ARBA" id="ARBA00025483"/>
    </source>
</evidence>
<accession>A0A1G9RQP3</accession>